<name>A0A232EE17_9HYME</name>
<organism evidence="2 3">
    <name type="scientific">Trichomalopsis sarcophagae</name>
    <dbReference type="NCBI Taxonomy" id="543379"/>
    <lineage>
        <taxon>Eukaryota</taxon>
        <taxon>Metazoa</taxon>
        <taxon>Ecdysozoa</taxon>
        <taxon>Arthropoda</taxon>
        <taxon>Hexapoda</taxon>
        <taxon>Insecta</taxon>
        <taxon>Pterygota</taxon>
        <taxon>Neoptera</taxon>
        <taxon>Endopterygota</taxon>
        <taxon>Hymenoptera</taxon>
        <taxon>Apocrita</taxon>
        <taxon>Proctotrupomorpha</taxon>
        <taxon>Chalcidoidea</taxon>
        <taxon>Pteromalidae</taxon>
        <taxon>Pteromalinae</taxon>
        <taxon>Trichomalopsis</taxon>
    </lineage>
</organism>
<sequence length="440" mass="50255">MQRVLSFQMGRGFGESSEYVSKRMCFSFLFSVGFLCLLGGFLLGRFATDQTIKMRERRILDDLAGNGLLVTKDLQLQMIDLLNASVFHENYTMEASVESLRKQGVERLRDVFADLSIFRLNVNETETSLVATICGTVEQDRYVVLSASGEGFDVAIKLAQILDNIYRTKGWEPKRTLIFCVFYGSTDYCGKRFLNRVKPDIAAYVAVHGNAARGTDEIVVSGSGMVQATILDALNEIKFYHRLDNSFKAKQSPNSLPRLNLDVPHAVLSFVNPSSNLTTEEVELNQKILAQIVALSMYRFSEEIFFQWEPNYFNEIMSKALDLIKSEELKETKDHLNQTVAMFNHSLVEFNKKLKDTYVLNALDVRVMNDRLLDLDRALLCSDTKLRSITDFVQFVRFPQEPAHTVEMDLNNIIDCYKAATEIILEQAYCRRIFKDLVEF</sequence>
<dbReference type="Gene3D" id="3.40.630.10">
    <property type="entry name" value="Zn peptidases"/>
    <property type="match status" value="1"/>
</dbReference>
<keyword evidence="1" id="KW-0812">Transmembrane</keyword>
<dbReference type="OrthoDB" id="5841748at2759"/>
<dbReference type="GO" id="GO:0004180">
    <property type="term" value="F:carboxypeptidase activity"/>
    <property type="evidence" value="ECO:0007669"/>
    <property type="project" value="TreeGrafter"/>
</dbReference>
<evidence type="ECO:0000313" key="3">
    <source>
        <dbReference type="Proteomes" id="UP000215335"/>
    </source>
</evidence>
<dbReference type="STRING" id="543379.A0A232EE17"/>
<dbReference type="EMBL" id="NNAY01005719">
    <property type="protein sequence ID" value="OXU16574.1"/>
    <property type="molecule type" value="Genomic_DNA"/>
</dbReference>
<comment type="caution">
    <text evidence="2">The sequence shown here is derived from an EMBL/GenBank/DDBJ whole genome shotgun (WGS) entry which is preliminary data.</text>
</comment>
<keyword evidence="1" id="KW-0472">Membrane</keyword>
<accession>A0A232EE17</accession>
<keyword evidence="3" id="KW-1185">Reference proteome</keyword>
<gene>
    <name evidence="2" type="ORF">TSAR_000258</name>
</gene>
<evidence type="ECO:0000256" key="1">
    <source>
        <dbReference type="SAM" id="Phobius"/>
    </source>
</evidence>
<dbReference type="InterPro" id="IPR039373">
    <property type="entry name" value="Peptidase_M28B"/>
</dbReference>
<dbReference type="SUPFAM" id="SSF53187">
    <property type="entry name" value="Zn-dependent exopeptidases"/>
    <property type="match status" value="1"/>
</dbReference>
<dbReference type="AlphaFoldDB" id="A0A232EE17"/>
<keyword evidence="1" id="KW-1133">Transmembrane helix</keyword>
<reference evidence="2 3" key="1">
    <citation type="journal article" date="2017" name="Curr. Biol.">
        <title>The Evolution of Venom by Co-option of Single-Copy Genes.</title>
        <authorList>
            <person name="Martinson E.O."/>
            <person name="Mrinalini"/>
            <person name="Kelkar Y.D."/>
            <person name="Chang C.H."/>
            <person name="Werren J.H."/>
        </authorList>
    </citation>
    <scope>NUCLEOTIDE SEQUENCE [LARGE SCALE GENOMIC DNA]</scope>
    <source>
        <strain evidence="2 3">Alberta</strain>
        <tissue evidence="2">Whole body</tissue>
    </source>
</reference>
<protein>
    <recommendedName>
        <fullName evidence="4">Peptidase M28 domain-containing protein</fullName>
    </recommendedName>
</protein>
<evidence type="ECO:0000313" key="2">
    <source>
        <dbReference type="EMBL" id="OXU16574.1"/>
    </source>
</evidence>
<dbReference type="PANTHER" id="PTHR10404">
    <property type="entry name" value="N-ACETYLATED-ALPHA-LINKED ACIDIC DIPEPTIDASE"/>
    <property type="match status" value="1"/>
</dbReference>
<feature type="transmembrane region" description="Helical" evidence="1">
    <location>
        <begin position="26"/>
        <end position="48"/>
    </location>
</feature>
<dbReference type="PANTHER" id="PTHR10404:SF46">
    <property type="entry name" value="VACUOLAR PROTEIN SORTING-ASSOCIATED PROTEIN 70"/>
    <property type="match status" value="1"/>
</dbReference>
<dbReference type="Proteomes" id="UP000215335">
    <property type="component" value="Unassembled WGS sequence"/>
</dbReference>
<proteinExistence type="predicted"/>
<evidence type="ECO:0008006" key="4">
    <source>
        <dbReference type="Google" id="ProtNLM"/>
    </source>
</evidence>